<accession>A0ABW8C507</accession>
<feature type="region of interest" description="Disordered" evidence="1">
    <location>
        <begin position="1"/>
        <end position="21"/>
    </location>
</feature>
<organism evidence="2 3">
    <name type="scientific">Streptomyces fildesensis</name>
    <dbReference type="NCBI Taxonomy" id="375757"/>
    <lineage>
        <taxon>Bacteria</taxon>
        <taxon>Bacillati</taxon>
        <taxon>Actinomycetota</taxon>
        <taxon>Actinomycetes</taxon>
        <taxon>Kitasatosporales</taxon>
        <taxon>Streptomycetaceae</taxon>
        <taxon>Streptomyces</taxon>
    </lineage>
</organism>
<evidence type="ECO:0000313" key="3">
    <source>
        <dbReference type="Proteomes" id="UP001614394"/>
    </source>
</evidence>
<reference evidence="2 3" key="1">
    <citation type="submission" date="2024-10" db="EMBL/GenBank/DDBJ databases">
        <title>The Natural Products Discovery Center: Release of the First 8490 Sequenced Strains for Exploring Actinobacteria Biosynthetic Diversity.</title>
        <authorList>
            <person name="Kalkreuter E."/>
            <person name="Kautsar S.A."/>
            <person name="Yang D."/>
            <person name="Bader C.D."/>
            <person name="Teijaro C.N."/>
            <person name="Fluegel L."/>
            <person name="Davis C.M."/>
            <person name="Simpson J.R."/>
            <person name="Lauterbach L."/>
            <person name="Steele A.D."/>
            <person name="Gui C."/>
            <person name="Meng S."/>
            <person name="Li G."/>
            <person name="Viehrig K."/>
            <person name="Ye F."/>
            <person name="Su P."/>
            <person name="Kiefer A.F."/>
            <person name="Nichols A."/>
            <person name="Cepeda A.J."/>
            <person name="Yan W."/>
            <person name="Fan B."/>
            <person name="Jiang Y."/>
            <person name="Adhikari A."/>
            <person name="Zheng C.-J."/>
            <person name="Schuster L."/>
            <person name="Cowan T.M."/>
            <person name="Smanski M.J."/>
            <person name="Chevrette M.G."/>
            <person name="De Carvalho L.P.S."/>
            <person name="Shen B."/>
        </authorList>
    </citation>
    <scope>NUCLEOTIDE SEQUENCE [LARGE SCALE GENOMIC DNA]</scope>
    <source>
        <strain evidence="2 3">NPDC053399</strain>
    </source>
</reference>
<keyword evidence="3" id="KW-1185">Reference proteome</keyword>
<comment type="caution">
    <text evidence="2">The sequence shown here is derived from an EMBL/GenBank/DDBJ whole genome shotgun (WGS) entry which is preliminary data.</text>
</comment>
<gene>
    <name evidence="2" type="ORF">ACIGXA_13365</name>
</gene>
<evidence type="ECO:0000313" key="2">
    <source>
        <dbReference type="EMBL" id="MFI9101503.1"/>
    </source>
</evidence>
<sequence>MVGSERRDQLSRLVQEAQTAGDSYQDLADRAIDPVTGATVSKPYLHKLARGQVATAPGPVQLRAIAAALRRPAALVKRAAAEQFLGWVSDEVQGYDDDMRVIVTYAEAMPPAERRRLRATVEAWERARAEER</sequence>
<dbReference type="InterPro" id="IPR010982">
    <property type="entry name" value="Lambda_DNA-bd_dom_sf"/>
</dbReference>
<evidence type="ECO:0000256" key="1">
    <source>
        <dbReference type="SAM" id="MobiDB-lite"/>
    </source>
</evidence>
<feature type="compositionally biased region" description="Basic and acidic residues" evidence="1">
    <location>
        <begin position="1"/>
        <end position="10"/>
    </location>
</feature>
<dbReference type="Gene3D" id="1.10.260.40">
    <property type="entry name" value="lambda repressor-like DNA-binding domains"/>
    <property type="match status" value="1"/>
</dbReference>
<proteinExistence type="predicted"/>
<dbReference type="RefSeq" id="WP_399648013.1">
    <property type="nucleotide sequence ID" value="NZ_JBITYG010000003.1"/>
</dbReference>
<protein>
    <submittedName>
        <fullName evidence="2">Uncharacterized protein</fullName>
    </submittedName>
</protein>
<name>A0ABW8C507_9ACTN</name>
<dbReference type="Proteomes" id="UP001614394">
    <property type="component" value="Unassembled WGS sequence"/>
</dbReference>
<dbReference type="EMBL" id="JBITYG010000003">
    <property type="protein sequence ID" value="MFI9101503.1"/>
    <property type="molecule type" value="Genomic_DNA"/>
</dbReference>